<comment type="caution">
    <text evidence="1">The sequence shown here is derived from an EMBL/GenBank/DDBJ whole genome shotgun (WGS) entry which is preliminary data.</text>
</comment>
<dbReference type="EMBL" id="JAFKCW010000004">
    <property type="protein sequence ID" value="MBN7802428.1"/>
    <property type="molecule type" value="Genomic_DNA"/>
</dbReference>
<dbReference type="RefSeq" id="WP_206570448.1">
    <property type="nucleotide sequence ID" value="NZ_JAFKCW010000004.1"/>
</dbReference>
<reference evidence="1 2" key="1">
    <citation type="submission" date="2021-03" db="EMBL/GenBank/DDBJ databases">
        <title>novel species isolated from a fishpond in China.</title>
        <authorList>
            <person name="Lu H."/>
            <person name="Cai Z."/>
        </authorList>
    </citation>
    <scope>NUCLEOTIDE SEQUENCE [LARGE SCALE GENOMIC DNA]</scope>
    <source>
        <strain evidence="1 2">JCM 31546</strain>
    </source>
</reference>
<gene>
    <name evidence="1" type="ORF">J0A67_16260</name>
</gene>
<protein>
    <submittedName>
        <fullName evidence="1">Uncharacterized protein</fullName>
    </submittedName>
</protein>
<sequence>MRQQKIRGHRRRHKHIEEWRLKNLDLRLDLIQKYNGDHIDIVVHPWCDISIIDSAIPEPKGKTKYLMLSGLIDIYDSWKKQLDKIGQSYYLKIWLYEPRFSKSQVVCAVGDKISYYENIFFKSDNIARLEPNNFGPIKSRIENLNWDWRVDEDHFDNNEVGEPGLYSTLADFEESKKWFTRTLRKPHRTTKIDETTELYSFKRGCIWLGGQK</sequence>
<accession>A0ABS3BSZ4</accession>
<dbReference type="Proteomes" id="UP000664698">
    <property type="component" value="Unassembled WGS sequence"/>
</dbReference>
<name>A0ABS3BSZ4_9BACT</name>
<evidence type="ECO:0000313" key="2">
    <source>
        <dbReference type="Proteomes" id="UP000664698"/>
    </source>
</evidence>
<evidence type="ECO:0000313" key="1">
    <source>
        <dbReference type="EMBL" id="MBN7802428.1"/>
    </source>
</evidence>
<organism evidence="1 2">
    <name type="scientific">Algoriphagus aestuariicola</name>
    <dbReference type="NCBI Taxonomy" id="1852016"/>
    <lineage>
        <taxon>Bacteria</taxon>
        <taxon>Pseudomonadati</taxon>
        <taxon>Bacteroidota</taxon>
        <taxon>Cytophagia</taxon>
        <taxon>Cytophagales</taxon>
        <taxon>Cyclobacteriaceae</taxon>
        <taxon>Algoriphagus</taxon>
    </lineage>
</organism>
<proteinExistence type="predicted"/>
<keyword evidence="2" id="KW-1185">Reference proteome</keyword>